<name>A0ABQ1Q164_9BACI</name>
<reference evidence="2" key="1">
    <citation type="journal article" date="2019" name="Int. J. Syst. Evol. Microbiol.">
        <title>The Global Catalogue of Microorganisms (GCM) 10K type strain sequencing project: providing services to taxonomists for standard genome sequencing and annotation.</title>
        <authorList>
            <consortium name="The Broad Institute Genomics Platform"/>
            <consortium name="The Broad Institute Genome Sequencing Center for Infectious Disease"/>
            <person name="Wu L."/>
            <person name="Ma J."/>
        </authorList>
    </citation>
    <scope>NUCLEOTIDE SEQUENCE [LARGE SCALE GENOMIC DNA]</scope>
    <source>
        <strain evidence="2">CGMCC 1.15353</strain>
    </source>
</reference>
<organism evidence="1 2">
    <name type="scientific">Pontibacillus salipaludis</name>
    <dbReference type="NCBI Taxonomy" id="1697394"/>
    <lineage>
        <taxon>Bacteria</taxon>
        <taxon>Bacillati</taxon>
        <taxon>Bacillota</taxon>
        <taxon>Bacilli</taxon>
        <taxon>Bacillales</taxon>
        <taxon>Bacillaceae</taxon>
        <taxon>Pontibacillus</taxon>
    </lineage>
</organism>
<protein>
    <submittedName>
        <fullName evidence="1">Uncharacterized protein</fullName>
    </submittedName>
</protein>
<dbReference type="RefSeq" id="WP_268235055.1">
    <property type="nucleotide sequence ID" value="NZ_BMIN01000005.1"/>
</dbReference>
<accession>A0ABQ1Q164</accession>
<sequence>MDFDYAELPKEKLQELKKLEDELDVVLIAFDSKYLNQPETNG</sequence>
<comment type="caution">
    <text evidence="1">The sequence shown here is derived from an EMBL/GenBank/DDBJ whole genome shotgun (WGS) entry which is preliminary data.</text>
</comment>
<keyword evidence="2" id="KW-1185">Reference proteome</keyword>
<evidence type="ECO:0000313" key="2">
    <source>
        <dbReference type="Proteomes" id="UP000642571"/>
    </source>
</evidence>
<dbReference type="EMBL" id="BMIN01000005">
    <property type="protein sequence ID" value="GGD08836.1"/>
    <property type="molecule type" value="Genomic_DNA"/>
</dbReference>
<gene>
    <name evidence="1" type="ORF">GCM10011389_15570</name>
</gene>
<evidence type="ECO:0000313" key="1">
    <source>
        <dbReference type="EMBL" id="GGD08836.1"/>
    </source>
</evidence>
<dbReference type="Proteomes" id="UP000642571">
    <property type="component" value="Unassembled WGS sequence"/>
</dbReference>
<proteinExistence type="predicted"/>